<gene>
    <name evidence="2" type="ORF">CLV28_1087</name>
</gene>
<dbReference type="Proteomes" id="UP000231693">
    <property type="component" value="Unassembled WGS sequence"/>
</dbReference>
<protein>
    <submittedName>
        <fullName evidence="2">RimJ/RimL family protein N-acetyltransferase</fullName>
    </submittedName>
</protein>
<dbReference type="InterPro" id="IPR000182">
    <property type="entry name" value="GNAT_dom"/>
</dbReference>
<reference evidence="2 3" key="1">
    <citation type="submission" date="2017-11" db="EMBL/GenBank/DDBJ databases">
        <title>Genomic Encyclopedia of Archaeal and Bacterial Type Strains, Phase II (KMG-II): From Individual Species to Whole Genera.</title>
        <authorList>
            <person name="Goeker M."/>
        </authorList>
    </citation>
    <scope>NUCLEOTIDE SEQUENCE [LARGE SCALE GENOMIC DNA]</scope>
    <source>
        <strain evidence="2 3">DSM 25478</strain>
    </source>
</reference>
<sequence length="232" mass="25394">MTTPAAPTPPDLLDVWPMAGLVVRQGDLELRYLDDELVHELALLAAQGIHDPGFMPFTFPWSVGEPTAVARSVLAYQWGARSRLSPESWTMELAIVRGGRVLGVQSIFATDFVVRREAETGSWLGRAHQGQGIGTRTRLMMLGLGFDGLGALGMTTAAWVDNASSLSVTRKVGYRENGRGWLERGGERTAEQRFRLERGDWEAGLPTLDALVAQHGPIELEGVERVRAFLGL</sequence>
<name>A0A2M9D0Y1_9CELL</name>
<feature type="domain" description="N-acetyltransferase" evidence="1">
    <location>
        <begin position="29"/>
        <end position="175"/>
    </location>
</feature>
<keyword evidence="2" id="KW-0808">Transferase</keyword>
<dbReference type="Pfam" id="PF13302">
    <property type="entry name" value="Acetyltransf_3"/>
    <property type="match status" value="1"/>
</dbReference>
<dbReference type="GO" id="GO:0016747">
    <property type="term" value="F:acyltransferase activity, transferring groups other than amino-acyl groups"/>
    <property type="evidence" value="ECO:0007669"/>
    <property type="project" value="InterPro"/>
</dbReference>
<evidence type="ECO:0000313" key="2">
    <source>
        <dbReference type="EMBL" id="PJJ77861.1"/>
    </source>
</evidence>
<dbReference type="RefSeq" id="WP_100422163.1">
    <property type="nucleotide sequence ID" value="NZ_BOOX01000010.1"/>
</dbReference>
<comment type="caution">
    <text evidence="2">The sequence shown here is derived from an EMBL/GenBank/DDBJ whole genome shotgun (WGS) entry which is preliminary data.</text>
</comment>
<dbReference type="OrthoDB" id="3466127at2"/>
<evidence type="ECO:0000313" key="3">
    <source>
        <dbReference type="Proteomes" id="UP000231693"/>
    </source>
</evidence>
<dbReference type="AlphaFoldDB" id="A0A2M9D0Y1"/>
<accession>A0A2M9D0Y1</accession>
<dbReference type="InterPro" id="IPR016181">
    <property type="entry name" value="Acyl_CoA_acyltransferase"/>
</dbReference>
<proteinExistence type="predicted"/>
<keyword evidence="3" id="KW-1185">Reference proteome</keyword>
<dbReference type="SUPFAM" id="SSF55729">
    <property type="entry name" value="Acyl-CoA N-acyltransferases (Nat)"/>
    <property type="match status" value="1"/>
</dbReference>
<dbReference type="Gene3D" id="3.40.630.30">
    <property type="match status" value="1"/>
</dbReference>
<organism evidence="2 3">
    <name type="scientific">Sediminihabitans luteus</name>
    <dbReference type="NCBI Taxonomy" id="1138585"/>
    <lineage>
        <taxon>Bacteria</taxon>
        <taxon>Bacillati</taxon>
        <taxon>Actinomycetota</taxon>
        <taxon>Actinomycetes</taxon>
        <taxon>Micrococcales</taxon>
        <taxon>Cellulomonadaceae</taxon>
        <taxon>Sediminihabitans</taxon>
    </lineage>
</organism>
<dbReference type="EMBL" id="PGFE01000001">
    <property type="protein sequence ID" value="PJJ77861.1"/>
    <property type="molecule type" value="Genomic_DNA"/>
</dbReference>
<evidence type="ECO:0000259" key="1">
    <source>
        <dbReference type="Pfam" id="PF13302"/>
    </source>
</evidence>